<name>A0A2V5HBY7_ASPV1</name>
<dbReference type="STRING" id="1450538.A0A2V5HBY7"/>
<dbReference type="Gene3D" id="3.40.50.720">
    <property type="entry name" value="NAD(P)-binding Rossmann-like Domain"/>
    <property type="match status" value="2"/>
</dbReference>
<reference evidence="6 7" key="1">
    <citation type="submission" date="2018-02" db="EMBL/GenBank/DDBJ databases">
        <title>The genomes of Aspergillus section Nigri reveals drivers in fungal speciation.</title>
        <authorList>
            <consortium name="DOE Joint Genome Institute"/>
            <person name="Vesth T.C."/>
            <person name="Nybo J."/>
            <person name="Theobald S."/>
            <person name="Brandl J."/>
            <person name="Frisvad J.C."/>
            <person name="Nielsen K.F."/>
            <person name="Lyhne E.K."/>
            <person name="Kogle M.E."/>
            <person name="Kuo A."/>
            <person name="Riley R."/>
            <person name="Clum A."/>
            <person name="Nolan M."/>
            <person name="Lipzen A."/>
            <person name="Salamov A."/>
            <person name="Henrissat B."/>
            <person name="Wiebenga A."/>
            <person name="De vries R.P."/>
            <person name="Grigoriev I.V."/>
            <person name="Mortensen U.H."/>
            <person name="Andersen M.R."/>
            <person name="Baker S.E."/>
        </authorList>
    </citation>
    <scope>NUCLEOTIDE SEQUENCE [LARGE SCALE GENOMIC DNA]</scope>
    <source>
        <strain evidence="6 7">CBS 115571</strain>
    </source>
</reference>
<evidence type="ECO:0000256" key="4">
    <source>
        <dbReference type="ARBA" id="ARBA00023002"/>
    </source>
</evidence>
<keyword evidence="7" id="KW-1185">Reference proteome</keyword>
<accession>A0A2V5HBY7</accession>
<dbReference type="GO" id="GO:0004022">
    <property type="term" value="F:alcohol dehydrogenase (NAD+) activity"/>
    <property type="evidence" value="ECO:0007669"/>
    <property type="project" value="TreeGrafter"/>
</dbReference>
<organism evidence="6 7">
    <name type="scientific">Aspergillus violaceofuscus (strain CBS 115571)</name>
    <dbReference type="NCBI Taxonomy" id="1450538"/>
    <lineage>
        <taxon>Eukaryota</taxon>
        <taxon>Fungi</taxon>
        <taxon>Dikarya</taxon>
        <taxon>Ascomycota</taxon>
        <taxon>Pezizomycotina</taxon>
        <taxon>Eurotiomycetes</taxon>
        <taxon>Eurotiomycetidae</taxon>
        <taxon>Eurotiales</taxon>
        <taxon>Aspergillaceae</taxon>
        <taxon>Aspergillus</taxon>
    </lineage>
</organism>
<dbReference type="OMA" id="FIPACEC"/>
<dbReference type="SUPFAM" id="SSF50129">
    <property type="entry name" value="GroES-like"/>
    <property type="match status" value="1"/>
</dbReference>
<evidence type="ECO:0000256" key="2">
    <source>
        <dbReference type="ARBA" id="ARBA00022723"/>
    </source>
</evidence>
<dbReference type="SUPFAM" id="SSF51735">
    <property type="entry name" value="NAD(P)-binding Rossmann-fold domains"/>
    <property type="match status" value="1"/>
</dbReference>
<dbReference type="EMBL" id="KZ825135">
    <property type="protein sequence ID" value="PYI19314.1"/>
    <property type="molecule type" value="Genomic_DNA"/>
</dbReference>
<evidence type="ECO:0000256" key="3">
    <source>
        <dbReference type="ARBA" id="ARBA00022833"/>
    </source>
</evidence>
<comment type="cofactor">
    <cofactor evidence="1">
        <name>Zn(2+)</name>
        <dbReference type="ChEBI" id="CHEBI:29105"/>
    </cofactor>
</comment>
<dbReference type="AlphaFoldDB" id="A0A2V5HBY7"/>
<gene>
    <name evidence="6" type="ORF">BO99DRAFT_459122</name>
</gene>
<proteinExistence type="predicted"/>
<dbReference type="InterPro" id="IPR011032">
    <property type="entry name" value="GroES-like_sf"/>
</dbReference>
<evidence type="ECO:0000313" key="6">
    <source>
        <dbReference type="EMBL" id="PYI19314.1"/>
    </source>
</evidence>
<dbReference type="PANTHER" id="PTHR42940:SF3">
    <property type="entry name" value="ALCOHOL DEHYDROGENASE 1-RELATED"/>
    <property type="match status" value="1"/>
</dbReference>
<evidence type="ECO:0000256" key="5">
    <source>
        <dbReference type="ARBA" id="ARBA00023027"/>
    </source>
</evidence>
<keyword evidence="3" id="KW-0862">Zinc</keyword>
<dbReference type="Gene3D" id="3.90.180.10">
    <property type="entry name" value="Medium-chain alcohol dehydrogenases, catalytic domain"/>
    <property type="match status" value="3"/>
</dbReference>
<dbReference type="InterPro" id="IPR036291">
    <property type="entry name" value="NAD(P)-bd_dom_sf"/>
</dbReference>
<dbReference type="GO" id="GO:0005737">
    <property type="term" value="C:cytoplasm"/>
    <property type="evidence" value="ECO:0007669"/>
    <property type="project" value="TreeGrafter"/>
</dbReference>
<keyword evidence="2" id="KW-0479">Metal-binding</keyword>
<keyword evidence="5" id="KW-0520">NAD</keyword>
<keyword evidence="4" id="KW-0560">Oxidoreductase</keyword>
<sequence>MDPLPENIIAVDSLSAPQSCSCVDAESASSNWKPSLKGTESVDMPDVPETQEAVVTPEIEEDLNMSLQTIDVRVPAPGEAVLRILYSGICRSVTPNGLHQSTTILAGHEGIGRVVSCSDSSLLGRLYGLNVPIQISGTFQHFATIPISCLVPLPKNLFDGSSSIDPALYTSALCSGSTALVSLRAARISPGDVVVVVGVLGAIGHLTGMLAKQVQRARVIGVDIAAKTLAVTQEHQDYQDYCDILLGAPESYEEGYTWQGFHERLLQACAQLRRGHGRNGGVARAAEAVIVTSSSVSSFQRLDEYVCDGGTIVCAGVPKGRSNMVSLPIHSVVERNLHLAGNLMGGHREALEVMQYIRSGQIMPRITKLALQEVPEQMQRMANNQTIGKLVVYM</sequence>
<dbReference type="Proteomes" id="UP000249829">
    <property type="component" value="Unassembled WGS sequence"/>
</dbReference>
<protein>
    <submittedName>
        <fullName evidence="6">NAD(P)-binding protein</fullName>
    </submittedName>
</protein>
<dbReference type="GO" id="GO:0046872">
    <property type="term" value="F:metal ion binding"/>
    <property type="evidence" value="ECO:0007669"/>
    <property type="project" value="UniProtKB-KW"/>
</dbReference>
<evidence type="ECO:0000256" key="1">
    <source>
        <dbReference type="ARBA" id="ARBA00001947"/>
    </source>
</evidence>
<dbReference type="PANTHER" id="PTHR42940">
    <property type="entry name" value="ALCOHOL DEHYDROGENASE 1-RELATED"/>
    <property type="match status" value="1"/>
</dbReference>
<evidence type="ECO:0000313" key="7">
    <source>
        <dbReference type="Proteomes" id="UP000249829"/>
    </source>
</evidence>